<protein>
    <submittedName>
        <fullName evidence="2">Uncharacterized protein</fullName>
    </submittedName>
</protein>
<evidence type="ECO:0000313" key="2">
    <source>
        <dbReference type="EMBL" id="PYI07600.1"/>
    </source>
</evidence>
<proteinExistence type="predicted"/>
<evidence type="ECO:0000256" key="1">
    <source>
        <dbReference type="SAM" id="Phobius"/>
    </source>
</evidence>
<accession>A0A319EDL4</accession>
<reference evidence="2 3" key="1">
    <citation type="submission" date="2018-02" db="EMBL/GenBank/DDBJ databases">
        <title>The genomes of Aspergillus section Nigri reveals drivers in fungal speciation.</title>
        <authorList>
            <consortium name="DOE Joint Genome Institute"/>
            <person name="Vesth T.C."/>
            <person name="Nybo J."/>
            <person name="Theobald S."/>
            <person name="Brandl J."/>
            <person name="Frisvad J.C."/>
            <person name="Nielsen K.F."/>
            <person name="Lyhne E.K."/>
            <person name="Kogle M.E."/>
            <person name="Kuo A."/>
            <person name="Riley R."/>
            <person name="Clum A."/>
            <person name="Nolan M."/>
            <person name="Lipzen A."/>
            <person name="Salamov A."/>
            <person name="Henrissat B."/>
            <person name="Wiebenga A."/>
            <person name="De vries R.P."/>
            <person name="Grigoriev I.V."/>
            <person name="Mortensen U.H."/>
            <person name="Andersen M.R."/>
            <person name="Baker S.E."/>
        </authorList>
    </citation>
    <scope>NUCLEOTIDE SEQUENCE [LARGE SCALE GENOMIC DNA]</scope>
    <source>
        <strain evidence="2 3">CBS 121057</strain>
    </source>
</reference>
<keyword evidence="1" id="KW-1133">Transmembrane helix</keyword>
<keyword evidence="1" id="KW-0472">Membrane</keyword>
<evidence type="ECO:0000313" key="3">
    <source>
        <dbReference type="Proteomes" id="UP000248423"/>
    </source>
</evidence>
<dbReference type="Proteomes" id="UP000248423">
    <property type="component" value="Unassembled WGS sequence"/>
</dbReference>
<dbReference type="EMBL" id="KZ826340">
    <property type="protein sequence ID" value="PYI07600.1"/>
    <property type="molecule type" value="Genomic_DNA"/>
</dbReference>
<dbReference type="AlphaFoldDB" id="A0A319EDL4"/>
<keyword evidence="1" id="KW-0812">Transmembrane</keyword>
<feature type="transmembrane region" description="Helical" evidence="1">
    <location>
        <begin position="49"/>
        <end position="74"/>
    </location>
</feature>
<organism evidence="2 3">
    <name type="scientific">Aspergillus sclerotiicarbonarius (strain CBS 121057 / IBT 28362)</name>
    <dbReference type="NCBI Taxonomy" id="1448318"/>
    <lineage>
        <taxon>Eukaryota</taxon>
        <taxon>Fungi</taxon>
        <taxon>Dikarya</taxon>
        <taxon>Ascomycota</taxon>
        <taxon>Pezizomycotina</taxon>
        <taxon>Eurotiomycetes</taxon>
        <taxon>Eurotiomycetidae</taxon>
        <taxon>Eurotiales</taxon>
        <taxon>Aspergillaceae</taxon>
        <taxon>Aspergillus</taxon>
        <taxon>Aspergillus subgen. Circumdati</taxon>
    </lineage>
</organism>
<keyword evidence="3" id="KW-1185">Reference proteome</keyword>
<sequence length="89" mass="9802">MHACQNEDQSCLVADETMVLYSDLSSRTPTRQSISVAHPNRAKPRRLSWGMMLIIPGCSVGRWIASMMLIMLSMPGPTAHLGSWAISSQ</sequence>
<gene>
    <name evidence="2" type="ORF">BO78DRAFT_86672</name>
</gene>
<dbReference type="VEuPathDB" id="FungiDB:BO78DRAFT_86672"/>
<name>A0A319EDL4_ASPSB</name>